<gene>
    <name evidence="2" type="ORF">PPYR_15080</name>
</gene>
<feature type="domain" description="Endonuclease/exonuclease/phosphatase" evidence="1">
    <location>
        <begin position="94"/>
        <end position="211"/>
    </location>
</feature>
<dbReference type="Proteomes" id="UP000327044">
    <property type="component" value="Unassembled WGS sequence"/>
</dbReference>
<evidence type="ECO:0000313" key="2">
    <source>
        <dbReference type="EMBL" id="KAB0790522.1"/>
    </source>
</evidence>
<dbReference type="EMBL" id="VVIM01001168">
    <property type="protein sequence ID" value="KAB0790522.1"/>
    <property type="molecule type" value="Genomic_DNA"/>
</dbReference>
<reference evidence="2 3" key="1">
    <citation type="journal article" date="2018" name="Elife">
        <title>Firefly genomes illuminate parallel origins of bioluminescence in beetles.</title>
        <authorList>
            <person name="Fallon T.R."/>
            <person name="Lower S.E."/>
            <person name="Chang C.H."/>
            <person name="Bessho-Uehara M."/>
            <person name="Martin G.J."/>
            <person name="Bewick A.J."/>
            <person name="Behringer M."/>
            <person name="Debat H.J."/>
            <person name="Wong I."/>
            <person name="Day J.C."/>
            <person name="Suvorov A."/>
            <person name="Silva C.J."/>
            <person name="Stanger-Hall K.F."/>
            <person name="Hall D.W."/>
            <person name="Schmitz R.J."/>
            <person name="Nelson D.R."/>
            <person name="Lewis S.M."/>
            <person name="Shigenobu S."/>
            <person name="Bybee S.M."/>
            <person name="Larracuente A.M."/>
            <person name="Oba Y."/>
            <person name="Weng J.K."/>
        </authorList>
    </citation>
    <scope>NUCLEOTIDE SEQUENCE [LARGE SCALE GENOMIC DNA]</scope>
    <source>
        <strain evidence="2">1611_PpyrPB1</strain>
        <tissue evidence="2">Whole body</tissue>
    </source>
</reference>
<dbReference type="CDD" id="cd09077">
    <property type="entry name" value="R1-I-EN"/>
    <property type="match status" value="1"/>
</dbReference>
<dbReference type="Pfam" id="PF14529">
    <property type="entry name" value="Exo_endo_phos_2"/>
    <property type="match status" value="1"/>
</dbReference>
<dbReference type="SUPFAM" id="SSF56219">
    <property type="entry name" value="DNase I-like"/>
    <property type="match status" value="1"/>
</dbReference>
<protein>
    <recommendedName>
        <fullName evidence="1">Endonuclease/exonuclease/phosphatase domain-containing protein</fullName>
    </recommendedName>
</protein>
<dbReference type="InParanoid" id="A0A5N3ZZN2"/>
<dbReference type="InterPro" id="IPR036691">
    <property type="entry name" value="Endo/exonu/phosph_ase_sf"/>
</dbReference>
<keyword evidence="3" id="KW-1185">Reference proteome</keyword>
<organism evidence="2 3">
    <name type="scientific">Photinus pyralis</name>
    <name type="common">Common eastern firefly</name>
    <name type="synonym">Lampyris pyralis</name>
    <dbReference type="NCBI Taxonomy" id="7054"/>
    <lineage>
        <taxon>Eukaryota</taxon>
        <taxon>Metazoa</taxon>
        <taxon>Ecdysozoa</taxon>
        <taxon>Arthropoda</taxon>
        <taxon>Hexapoda</taxon>
        <taxon>Insecta</taxon>
        <taxon>Pterygota</taxon>
        <taxon>Neoptera</taxon>
        <taxon>Endopterygota</taxon>
        <taxon>Coleoptera</taxon>
        <taxon>Polyphaga</taxon>
        <taxon>Elateriformia</taxon>
        <taxon>Elateroidea</taxon>
        <taxon>Lampyridae</taxon>
        <taxon>Lampyrinae</taxon>
        <taxon>Photinus</taxon>
    </lineage>
</organism>
<dbReference type="AlphaFoldDB" id="A0A5N3ZZN2"/>
<dbReference type="PANTHER" id="PTHR19446">
    <property type="entry name" value="REVERSE TRANSCRIPTASES"/>
    <property type="match status" value="1"/>
</dbReference>
<evidence type="ECO:0000313" key="3">
    <source>
        <dbReference type="Proteomes" id="UP000327044"/>
    </source>
</evidence>
<dbReference type="Gene3D" id="3.60.10.10">
    <property type="entry name" value="Endonuclease/exonuclease/phosphatase"/>
    <property type="match status" value="1"/>
</dbReference>
<dbReference type="GO" id="GO:0003824">
    <property type="term" value="F:catalytic activity"/>
    <property type="evidence" value="ECO:0007669"/>
    <property type="project" value="InterPro"/>
</dbReference>
<accession>A0A5N3ZZN2</accession>
<comment type="caution">
    <text evidence="2">The sequence shown here is derived from an EMBL/GenBank/DDBJ whole genome shotgun (WGS) entry which is preliminary data.</text>
</comment>
<sequence length="516" mass="57624">MDMMTGRRDRTLRILQLNANCSSRAMDVAYARAKATEADFICLSEPNKRQCAGKRHVYPNGRRTAAVVRIGTTQRVLRYGEGGCYALVETEEMCLISVYISPNVSEEDTNRDLDDLTDALKAARCPAVVAGDFNAKNVTWGGTTTDERGRAVANWAAQNGLTVLNDGRHATCVRHNGQSFVDLTFVSDRLTGTTGWRVEADEVTLSDHRLIVTDIVGRGGKASNPTTTTVDLTRYRTEVKRRLAGRGLLAPEECVAATKAAARRAARRLANPSSAYWWSEELGVLRTRAQAARRAYLRDRARGTDTTDSRTRCDEATRQYRREIGRAKAGKWRGLCDDLERDPYGQAFRIVMGNLKTPYPRMDLSLESRIRLFKELFVWEGRDDDDILTSRDEPVEQLTEDELRRAAGGIKPGKAPGPDGIEPRLVKIAVEEAPAALLGMYEQLWRRGVFPKPWKVARLVLAEKSRADPAGEPKYRPICLLDVYGKLYERLIGARLSADVEASGGLHDRQYGFRRG</sequence>
<proteinExistence type="predicted"/>
<dbReference type="InterPro" id="IPR005135">
    <property type="entry name" value="Endo/exonuclease/phosphatase"/>
</dbReference>
<name>A0A5N3ZZN2_PHOPY</name>
<evidence type="ECO:0000259" key="1">
    <source>
        <dbReference type="Pfam" id="PF14529"/>
    </source>
</evidence>
<feature type="non-terminal residue" evidence="2">
    <location>
        <position position="516"/>
    </location>
</feature>